<dbReference type="SUPFAM" id="SSF56935">
    <property type="entry name" value="Porins"/>
    <property type="match status" value="1"/>
</dbReference>
<dbReference type="InterPro" id="IPR037066">
    <property type="entry name" value="Plug_dom_sf"/>
</dbReference>
<proteinExistence type="inferred from homology"/>
<dbReference type="InterPro" id="IPR012910">
    <property type="entry name" value="Plug_dom"/>
</dbReference>
<organism evidence="15 16">
    <name type="scientific">Hallella multisaccharivorax DSM 17128</name>
    <dbReference type="NCBI Taxonomy" id="688246"/>
    <lineage>
        <taxon>Bacteria</taxon>
        <taxon>Pseudomonadati</taxon>
        <taxon>Bacteroidota</taxon>
        <taxon>Bacteroidia</taxon>
        <taxon>Bacteroidales</taxon>
        <taxon>Prevotellaceae</taxon>
        <taxon>Hallella</taxon>
    </lineage>
</organism>
<dbReference type="PROSITE" id="PS52016">
    <property type="entry name" value="TONB_DEPENDENT_REC_3"/>
    <property type="match status" value="1"/>
</dbReference>
<evidence type="ECO:0000256" key="10">
    <source>
        <dbReference type="PROSITE-ProRule" id="PRU01360"/>
    </source>
</evidence>
<dbReference type="InterPro" id="IPR000531">
    <property type="entry name" value="Beta-barrel_TonB"/>
</dbReference>
<dbReference type="EMBL" id="GL945017">
    <property type="protein sequence ID" value="EGN58057.1"/>
    <property type="molecule type" value="Genomic_DNA"/>
</dbReference>
<keyword evidence="3 10" id="KW-1134">Transmembrane beta strand</keyword>
<dbReference type="Gene3D" id="2.170.130.10">
    <property type="entry name" value="TonB-dependent receptor, plug domain"/>
    <property type="match status" value="1"/>
</dbReference>
<keyword evidence="4 10" id="KW-0812">Transmembrane</keyword>
<dbReference type="InterPro" id="IPR039426">
    <property type="entry name" value="TonB-dep_rcpt-like"/>
</dbReference>
<evidence type="ECO:0000259" key="13">
    <source>
        <dbReference type="Pfam" id="PF00593"/>
    </source>
</evidence>
<comment type="similarity">
    <text evidence="10 11">Belongs to the TonB-dependent receptor family.</text>
</comment>
<dbReference type="Gene3D" id="2.40.170.20">
    <property type="entry name" value="TonB-dependent receptor, beta-barrel domain"/>
    <property type="match status" value="1"/>
</dbReference>
<feature type="domain" description="TonB-dependent receptor plug" evidence="14">
    <location>
        <begin position="54"/>
        <end position="193"/>
    </location>
</feature>
<evidence type="ECO:0000256" key="5">
    <source>
        <dbReference type="ARBA" id="ARBA00022729"/>
    </source>
</evidence>
<keyword evidence="9 10" id="KW-0998">Cell outer membrane</keyword>
<sequence>MRFVSFLGLASASVVTIAAYGGTSDTTPLRNLLTDSLYLNEVVVTGQGGALQRRRLSSEVAKVSAKDLKALPSDRLDHLLQDALPNIQISINSGQPGTTSQIRARGLSSAYSNSTPVIYVDGVRVDNLNTGASVGFRKSGYSPEPYGLSDLPMGETAASGSLGDIPLENIDHIEYLTGGAATTLYGSDAANGVILITTKKGGDGTFHASAAMELGLTAADTQWYFFHRTKDLLHQTGVYQKYRFSMNGGNDRFGYSLGASMQHDDGMMIHNGNENKKYDLRFGSHARINSILSYDNSFGFVATDFTRRRNGNQGLYTPLWTTECSAAADLVYTDAEGNRHNYIADLDAMDDTQYRSLKDFISEAERLQDNKESIKRFQMSHTLTLRPLSGLTIKGIFGLDYRNDDFKEIITNAWLIATQVKPKGTTDAGRVNNTSRATFGLTADASAEYRYRFADIVSNIATAGFQFFSTDDHQVLYAGRGVRDGARVMSGAAVVNADERKSRVSSYGVYLQDNIGFFDKYYLDLGLRMDYNSAFGDNVGWQAYPKVGLSYMLSDEPFMKQFHDRGLVSNMRLRANYGVAGTYPPAYSFETTVDEVTFNGAQAAVFGQQGNPNLGPERKHSYEAGFDASLFHDIVSLSFTYYYNLTKDALFSVPTLPSSGRQSWYLANVGRISNRGMEMTVGLKPVDNRQWTVDVKASLNTNRNRVVSTGGLPTFQIGGFSPRTIMTAVTEGRPVGYLYGAKAVINNDGTLKAVEQGADLGSTIPSIFGNLRASLRYLGWTLTANGDWQHGSYMHEWNRQFRFRKGLADKNVPDAALGKQTHAQTWLNFTSCFVERADFFKVRDIRLDYTFHPRVRSVKSISVAMNVYNPFSFTAAQDDPEAVLSSARSQGAVAAGGINYATFSAPRQYILTLSATF</sequence>
<dbReference type="AlphaFoldDB" id="F8NC86"/>
<evidence type="ECO:0000256" key="4">
    <source>
        <dbReference type="ARBA" id="ARBA00022692"/>
    </source>
</evidence>
<evidence type="ECO:0000256" key="6">
    <source>
        <dbReference type="ARBA" id="ARBA00023077"/>
    </source>
</evidence>
<keyword evidence="16" id="KW-1185">Reference proteome</keyword>
<dbReference type="GO" id="GO:0009279">
    <property type="term" value="C:cell outer membrane"/>
    <property type="evidence" value="ECO:0007669"/>
    <property type="project" value="UniProtKB-SubCell"/>
</dbReference>
<dbReference type="Proteomes" id="UP000002772">
    <property type="component" value="Unassembled WGS sequence"/>
</dbReference>
<feature type="signal peptide" evidence="12">
    <location>
        <begin position="1"/>
        <end position="18"/>
    </location>
</feature>
<keyword evidence="2 10" id="KW-0813">Transport</keyword>
<name>F8NC86_9BACT</name>
<keyword evidence="6 11" id="KW-0798">TonB box</keyword>
<evidence type="ECO:0000259" key="14">
    <source>
        <dbReference type="Pfam" id="PF07715"/>
    </source>
</evidence>
<evidence type="ECO:0000256" key="9">
    <source>
        <dbReference type="ARBA" id="ARBA00023237"/>
    </source>
</evidence>
<keyword evidence="8 15" id="KW-0675">Receptor</keyword>
<dbReference type="STRING" id="688246.Premu_2704"/>
<evidence type="ECO:0000256" key="1">
    <source>
        <dbReference type="ARBA" id="ARBA00004571"/>
    </source>
</evidence>
<dbReference type="RefSeq" id="WP_007576024.1">
    <property type="nucleotide sequence ID" value="NZ_BPTS01000002.1"/>
</dbReference>
<feature type="domain" description="TonB-dependent receptor-like beta-barrel" evidence="13">
    <location>
        <begin position="365"/>
        <end position="869"/>
    </location>
</feature>
<evidence type="ECO:0000256" key="3">
    <source>
        <dbReference type="ARBA" id="ARBA00022452"/>
    </source>
</evidence>
<keyword evidence="5 12" id="KW-0732">Signal</keyword>
<gene>
    <name evidence="15" type="ORF">Premu_2704</name>
</gene>
<feature type="chain" id="PRO_5003381136" evidence="12">
    <location>
        <begin position="19"/>
        <end position="917"/>
    </location>
</feature>
<dbReference type="PANTHER" id="PTHR30069">
    <property type="entry name" value="TONB-DEPENDENT OUTER MEMBRANE RECEPTOR"/>
    <property type="match status" value="1"/>
</dbReference>
<evidence type="ECO:0000256" key="11">
    <source>
        <dbReference type="RuleBase" id="RU003357"/>
    </source>
</evidence>
<evidence type="ECO:0000256" key="12">
    <source>
        <dbReference type="SAM" id="SignalP"/>
    </source>
</evidence>
<dbReference type="InterPro" id="IPR010917">
    <property type="entry name" value="TonB_rcpt_CS"/>
</dbReference>
<dbReference type="PANTHER" id="PTHR30069:SF29">
    <property type="entry name" value="HEMOGLOBIN AND HEMOGLOBIN-HAPTOGLOBIN-BINDING PROTEIN 1-RELATED"/>
    <property type="match status" value="1"/>
</dbReference>
<accession>F8NC86</accession>
<evidence type="ECO:0000313" key="16">
    <source>
        <dbReference type="Proteomes" id="UP000002772"/>
    </source>
</evidence>
<evidence type="ECO:0000313" key="15">
    <source>
        <dbReference type="EMBL" id="EGN58057.1"/>
    </source>
</evidence>
<dbReference type="GO" id="GO:0044718">
    <property type="term" value="P:siderophore transmembrane transport"/>
    <property type="evidence" value="ECO:0007669"/>
    <property type="project" value="TreeGrafter"/>
</dbReference>
<keyword evidence="7 10" id="KW-0472">Membrane</keyword>
<reference evidence="16" key="1">
    <citation type="journal article" date="2011" name="Stand. Genomic Sci.">
        <title>Non-contiguous finished genome sequence of the opportunistic oral pathogen Prevotella multisaccharivorax type strain (PPPA20).</title>
        <authorList>
            <person name="Pati A."/>
            <person name="Gronow S."/>
            <person name="Lu M."/>
            <person name="Lapidus A."/>
            <person name="Nolan M."/>
            <person name="Lucas S."/>
            <person name="Hammon N."/>
            <person name="Deshpande S."/>
            <person name="Cheng J.F."/>
            <person name="Tapia R."/>
            <person name="Han C."/>
            <person name="Goodwin L."/>
            <person name="Pitluck S."/>
            <person name="Liolios K."/>
            <person name="Pagani I."/>
            <person name="Mavromatis K."/>
            <person name="Mikhailova N."/>
            <person name="Huntemann M."/>
            <person name="Chen A."/>
            <person name="Palaniappan K."/>
            <person name="Land M."/>
            <person name="Hauser L."/>
            <person name="Detter J.C."/>
            <person name="Brambilla E.M."/>
            <person name="Rohde M."/>
            <person name="Goker M."/>
            <person name="Woyke T."/>
            <person name="Bristow J."/>
            <person name="Eisen J.A."/>
            <person name="Markowitz V."/>
            <person name="Hugenholtz P."/>
            <person name="Kyrpides N.C."/>
            <person name="Klenk H.P."/>
            <person name="Ivanova N."/>
        </authorList>
    </citation>
    <scope>NUCLEOTIDE SEQUENCE [LARGE SCALE GENOMIC DNA]</scope>
    <source>
        <strain evidence="16">DSM 17128</strain>
    </source>
</reference>
<dbReference type="Pfam" id="PF07715">
    <property type="entry name" value="Plug"/>
    <property type="match status" value="1"/>
</dbReference>
<dbReference type="OrthoDB" id="9768177at2"/>
<dbReference type="GO" id="GO:0015344">
    <property type="term" value="F:siderophore uptake transmembrane transporter activity"/>
    <property type="evidence" value="ECO:0007669"/>
    <property type="project" value="TreeGrafter"/>
</dbReference>
<dbReference type="eggNOG" id="COG4206">
    <property type="taxonomic scope" value="Bacteria"/>
</dbReference>
<dbReference type="Pfam" id="PF00593">
    <property type="entry name" value="TonB_dep_Rec_b-barrel"/>
    <property type="match status" value="1"/>
</dbReference>
<evidence type="ECO:0000256" key="8">
    <source>
        <dbReference type="ARBA" id="ARBA00023170"/>
    </source>
</evidence>
<comment type="subcellular location">
    <subcellularLocation>
        <location evidence="1 10">Cell outer membrane</location>
        <topology evidence="1 10">Multi-pass membrane protein</topology>
    </subcellularLocation>
</comment>
<dbReference type="PROSITE" id="PS01156">
    <property type="entry name" value="TONB_DEPENDENT_REC_2"/>
    <property type="match status" value="1"/>
</dbReference>
<dbReference type="HOGENOM" id="CLU_004317_2_1_10"/>
<evidence type="ECO:0000256" key="7">
    <source>
        <dbReference type="ARBA" id="ARBA00023136"/>
    </source>
</evidence>
<protein>
    <submittedName>
        <fullName evidence="15">TonB-dependent receptor plug</fullName>
    </submittedName>
</protein>
<evidence type="ECO:0000256" key="2">
    <source>
        <dbReference type="ARBA" id="ARBA00022448"/>
    </source>
</evidence>
<dbReference type="InterPro" id="IPR036942">
    <property type="entry name" value="Beta-barrel_TonB_sf"/>
</dbReference>